<dbReference type="EMBL" id="JAQQXQ010000006">
    <property type="protein sequence ID" value="MDC8754903.1"/>
    <property type="molecule type" value="Genomic_DNA"/>
</dbReference>
<feature type="transmembrane region" description="Helical" evidence="1">
    <location>
        <begin position="63"/>
        <end position="86"/>
    </location>
</feature>
<comment type="caution">
    <text evidence="2">The sequence shown here is derived from an EMBL/GenBank/DDBJ whole genome shotgun (WGS) entry which is preliminary data.</text>
</comment>
<organism evidence="2 3">
    <name type="scientific">Erythrobacter fulvus</name>
    <dbReference type="NCBI Taxonomy" id="2987523"/>
    <lineage>
        <taxon>Bacteria</taxon>
        <taxon>Pseudomonadati</taxon>
        <taxon>Pseudomonadota</taxon>
        <taxon>Alphaproteobacteria</taxon>
        <taxon>Sphingomonadales</taxon>
        <taxon>Erythrobacteraceae</taxon>
        <taxon>Erythrobacter/Porphyrobacter group</taxon>
        <taxon>Erythrobacter</taxon>
    </lineage>
</organism>
<feature type="transmembrane region" description="Helical" evidence="1">
    <location>
        <begin position="30"/>
        <end position="51"/>
    </location>
</feature>
<name>A0ABT5JRZ5_9SPHN</name>
<dbReference type="RefSeq" id="WP_273678112.1">
    <property type="nucleotide sequence ID" value="NZ_JAQQXQ010000006.1"/>
</dbReference>
<keyword evidence="1" id="KW-0812">Transmembrane</keyword>
<feature type="transmembrane region" description="Helical" evidence="1">
    <location>
        <begin position="98"/>
        <end position="118"/>
    </location>
</feature>
<sequence>MNSPRNRSDLIAALADTAEPVRRVRAWQGACLIAAATLAAAIGTSTLFSFWDGILTGEASPYFWIGNGLLLMLGAASSAALVAGALPQVGPRANAPVWAFATLCLLPLAALIQLVWASGHHAHDGLADPAAWHCLTSALAAGLVVAVAAVLFLRRAAPVALARQAWLTGLAAGALGALAFGITCPLDGIAHLGIWHVLPVPIAALAARVIVPPLIRW</sequence>
<protein>
    <submittedName>
        <fullName evidence="2">NrsF family protein</fullName>
    </submittedName>
</protein>
<evidence type="ECO:0000313" key="2">
    <source>
        <dbReference type="EMBL" id="MDC8754903.1"/>
    </source>
</evidence>
<proteinExistence type="predicted"/>
<accession>A0ABT5JRZ5</accession>
<dbReference type="Pfam" id="PF06532">
    <property type="entry name" value="NrsF"/>
    <property type="match status" value="1"/>
</dbReference>
<feature type="transmembrane region" description="Helical" evidence="1">
    <location>
        <begin position="189"/>
        <end position="211"/>
    </location>
</feature>
<keyword evidence="1" id="KW-0472">Membrane</keyword>
<dbReference type="InterPro" id="IPR009495">
    <property type="entry name" value="NrsF"/>
</dbReference>
<gene>
    <name evidence="2" type="ORF">OIK40_09645</name>
</gene>
<keyword evidence="3" id="KW-1185">Reference proteome</keyword>
<evidence type="ECO:0000256" key="1">
    <source>
        <dbReference type="SAM" id="Phobius"/>
    </source>
</evidence>
<reference evidence="2 3" key="1">
    <citation type="submission" date="2022-10" db="EMBL/GenBank/DDBJ databases">
        <title>Erythrobacter sp. sf7 Genome sequencing.</title>
        <authorList>
            <person name="Park S."/>
        </authorList>
    </citation>
    <scope>NUCLEOTIDE SEQUENCE [LARGE SCALE GENOMIC DNA]</scope>
    <source>
        <strain evidence="3">sf7</strain>
    </source>
</reference>
<evidence type="ECO:0000313" key="3">
    <source>
        <dbReference type="Proteomes" id="UP001216558"/>
    </source>
</evidence>
<dbReference type="Proteomes" id="UP001216558">
    <property type="component" value="Unassembled WGS sequence"/>
</dbReference>
<keyword evidence="1" id="KW-1133">Transmembrane helix</keyword>
<feature type="transmembrane region" description="Helical" evidence="1">
    <location>
        <begin position="130"/>
        <end position="153"/>
    </location>
</feature>
<feature type="transmembrane region" description="Helical" evidence="1">
    <location>
        <begin position="165"/>
        <end position="183"/>
    </location>
</feature>